<dbReference type="InterPro" id="IPR051448">
    <property type="entry name" value="CdaR-like_regulators"/>
</dbReference>
<evidence type="ECO:0000259" key="3">
    <source>
        <dbReference type="Pfam" id="PF17853"/>
    </source>
</evidence>
<dbReference type="Pfam" id="PF17853">
    <property type="entry name" value="GGDEF_2"/>
    <property type="match status" value="1"/>
</dbReference>
<gene>
    <name evidence="4" type="ORF">HJ588_14900</name>
</gene>
<dbReference type="Pfam" id="PF13556">
    <property type="entry name" value="HTH_30"/>
    <property type="match status" value="1"/>
</dbReference>
<dbReference type="InterPro" id="IPR041522">
    <property type="entry name" value="CdaR_GGDEF"/>
</dbReference>
<dbReference type="InterPro" id="IPR042070">
    <property type="entry name" value="PucR_C-HTH_sf"/>
</dbReference>
<evidence type="ECO:0000313" key="4">
    <source>
        <dbReference type="EMBL" id="NNG40554.1"/>
    </source>
</evidence>
<feature type="domain" description="PucR C-terminal helix-turn-helix" evidence="2">
    <location>
        <begin position="316"/>
        <end position="372"/>
    </location>
</feature>
<dbReference type="Proteomes" id="UP000557772">
    <property type="component" value="Unassembled WGS sequence"/>
</dbReference>
<dbReference type="RefSeq" id="WP_171156932.1">
    <property type="nucleotide sequence ID" value="NZ_JABENB010000002.1"/>
</dbReference>
<comment type="similarity">
    <text evidence="1">Belongs to the CdaR family.</text>
</comment>
<evidence type="ECO:0000256" key="1">
    <source>
        <dbReference type="ARBA" id="ARBA00006754"/>
    </source>
</evidence>
<dbReference type="Gene3D" id="1.10.10.2840">
    <property type="entry name" value="PucR C-terminal helix-turn-helix domain"/>
    <property type="match status" value="1"/>
</dbReference>
<protein>
    <submittedName>
        <fullName evidence="4">Helix-turn-helix domain-containing protein</fullName>
    </submittedName>
</protein>
<dbReference type="PANTHER" id="PTHR33744">
    <property type="entry name" value="CARBOHYDRATE DIACID REGULATOR"/>
    <property type="match status" value="1"/>
</dbReference>
<keyword evidence="5" id="KW-1185">Reference proteome</keyword>
<dbReference type="EMBL" id="JABENB010000002">
    <property type="protein sequence ID" value="NNG40554.1"/>
    <property type="molecule type" value="Genomic_DNA"/>
</dbReference>
<sequence length="376" mass="40318">MASLSTGQRLEHAAGRLSTAAIEQLEASHDWYRALPAEDRSWVGLVAQAGIGAFIAWYRDPESSPPTTIDVFATAPRDLTRSIALQQTLQMVRTVIDVVEQQTPQLAAPGEEQQLREAVLTYSREIAFAAAHVYAQAAESRGAWDARLEALVVDAVLRGEADESLRSRVAALGWDEVRGVVVIAGGAPPGSGSDALDALRRSGTHHGLTTLASVQGRLLVAVLGGVDDPHEVAAALHRLWGAGPVVVGPLVPHLYAAGRSARAALAGYAAAPAWPDAPRPCAASELLPERAISGDTRARRLLVDKVTRPLRDRPALRETAAAYLDRNNLEATARQLFVHPNTVRYRLGRIADLTGYDLVDSRDAFTVRLALAMSRL</sequence>
<evidence type="ECO:0000259" key="2">
    <source>
        <dbReference type="Pfam" id="PF13556"/>
    </source>
</evidence>
<proteinExistence type="inferred from homology"/>
<dbReference type="PANTHER" id="PTHR33744:SF7">
    <property type="entry name" value="PUCR FAMILY TRANSCRIPTIONAL REGULATOR"/>
    <property type="match status" value="1"/>
</dbReference>
<organism evidence="4 5">
    <name type="scientific">Flexivirga aerilata</name>
    <dbReference type="NCBI Taxonomy" id="1656889"/>
    <lineage>
        <taxon>Bacteria</taxon>
        <taxon>Bacillati</taxon>
        <taxon>Actinomycetota</taxon>
        <taxon>Actinomycetes</taxon>
        <taxon>Micrococcales</taxon>
        <taxon>Dermacoccaceae</taxon>
        <taxon>Flexivirga</taxon>
    </lineage>
</organism>
<evidence type="ECO:0000313" key="5">
    <source>
        <dbReference type="Proteomes" id="UP000557772"/>
    </source>
</evidence>
<comment type="caution">
    <text evidence="4">The sequence shown here is derived from an EMBL/GenBank/DDBJ whole genome shotgun (WGS) entry which is preliminary data.</text>
</comment>
<dbReference type="AlphaFoldDB" id="A0A849AI87"/>
<reference evidence="4 5" key="1">
    <citation type="submission" date="2020-05" db="EMBL/GenBank/DDBJ databases">
        <title>Flexivirga sp. ID2601S isolated from air conditioner.</title>
        <authorList>
            <person name="Kim D.H."/>
        </authorList>
    </citation>
    <scope>NUCLEOTIDE SEQUENCE [LARGE SCALE GENOMIC DNA]</scope>
    <source>
        <strain evidence="4 5">ID2601S</strain>
    </source>
</reference>
<accession>A0A849AI87</accession>
<feature type="domain" description="CdaR GGDEF-like" evidence="3">
    <location>
        <begin position="159"/>
        <end position="266"/>
    </location>
</feature>
<name>A0A849AI87_9MICO</name>
<dbReference type="InterPro" id="IPR025736">
    <property type="entry name" value="PucR_C-HTH_dom"/>
</dbReference>